<keyword evidence="2" id="KW-0472">Membrane</keyword>
<evidence type="ECO:0000256" key="2">
    <source>
        <dbReference type="SAM" id="Phobius"/>
    </source>
</evidence>
<keyword evidence="2" id="KW-1133">Transmembrane helix</keyword>
<feature type="transmembrane region" description="Helical" evidence="2">
    <location>
        <begin position="30"/>
        <end position="50"/>
    </location>
</feature>
<protein>
    <submittedName>
        <fullName evidence="3">Uncharacterized protein</fullName>
    </submittedName>
</protein>
<evidence type="ECO:0000256" key="1">
    <source>
        <dbReference type="SAM" id="MobiDB-lite"/>
    </source>
</evidence>
<name>A0A518ARG8_9BACT</name>
<proteinExistence type="predicted"/>
<feature type="region of interest" description="Disordered" evidence="1">
    <location>
        <begin position="110"/>
        <end position="134"/>
    </location>
</feature>
<reference evidence="3 4" key="1">
    <citation type="submission" date="2019-02" db="EMBL/GenBank/DDBJ databases">
        <title>Deep-cultivation of Planctomycetes and their phenomic and genomic characterization uncovers novel biology.</title>
        <authorList>
            <person name="Wiegand S."/>
            <person name="Jogler M."/>
            <person name="Boedeker C."/>
            <person name="Pinto D."/>
            <person name="Vollmers J."/>
            <person name="Rivas-Marin E."/>
            <person name="Kohn T."/>
            <person name="Peeters S.H."/>
            <person name="Heuer A."/>
            <person name="Rast P."/>
            <person name="Oberbeckmann S."/>
            <person name="Bunk B."/>
            <person name="Jeske O."/>
            <person name="Meyerdierks A."/>
            <person name="Storesund J.E."/>
            <person name="Kallscheuer N."/>
            <person name="Luecker S."/>
            <person name="Lage O.M."/>
            <person name="Pohl T."/>
            <person name="Merkel B.J."/>
            <person name="Hornburger P."/>
            <person name="Mueller R.-W."/>
            <person name="Bruemmer F."/>
            <person name="Labrenz M."/>
            <person name="Spormann A.M."/>
            <person name="Op den Camp H."/>
            <person name="Overmann J."/>
            <person name="Amann R."/>
            <person name="Jetten M.S.M."/>
            <person name="Mascher T."/>
            <person name="Medema M.H."/>
            <person name="Devos D.P."/>
            <person name="Kaster A.-K."/>
            <person name="Ovreas L."/>
            <person name="Rohde M."/>
            <person name="Galperin M.Y."/>
            <person name="Jogler C."/>
        </authorList>
    </citation>
    <scope>NUCLEOTIDE SEQUENCE [LARGE SCALE GENOMIC DNA]</scope>
    <source>
        <strain evidence="3 4">Pan181</strain>
    </source>
</reference>
<dbReference type="RefSeq" id="WP_145248417.1">
    <property type="nucleotide sequence ID" value="NZ_CP036278.1"/>
</dbReference>
<dbReference type="EMBL" id="CP036278">
    <property type="protein sequence ID" value="QDU57319.1"/>
    <property type="molecule type" value="Genomic_DNA"/>
</dbReference>
<keyword evidence="2" id="KW-0812">Transmembrane</keyword>
<dbReference type="AlphaFoldDB" id="A0A518ARG8"/>
<accession>A0A518ARG8</accession>
<evidence type="ECO:0000313" key="4">
    <source>
        <dbReference type="Proteomes" id="UP000315750"/>
    </source>
</evidence>
<gene>
    <name evidence="3" type="ORF">Pan181_35340</name>
</gene>
<evidence type="ECO:0000313" key="3">
    <source>
        <dbReference type="EMBL" id="QDU57319.1"/>
    </source>
</evidence>
<dbReference type="KEGG" id="amuc:Pan181_35340"/>
<feature type="region of interest" description="Disordered" evidence="1">
    <location>
        <begin position="59"/>
        <end position="78"/>
    </location>
</feature>
<dbReference type="Proteomes" id="UP000315750">
    <property type="component" value="Chromosome"/>
</dbReference>
<organism evidence="3 4">
    <name type="scientific">Aeoliella mucimassa</name>
    <dbReference type="NCBI Taxonomy" id="2527972"/>
    <lineage>
        <taxon>Bacteria</taxon>
        <taxon>Pseudomonadati</taxon>
        <taxon>Planctomycetota</taxon>
        <taxon>Planctomycetia</taxon>
        <taxon>Pirellulales</taxon>
        <taxon>Lacipirellulaceae</taxon>
        <taxon>Aeoliella</taxon>
    </lineage>
</organism>
<keyword evidence="4" id="KW-1185">Reference proteome</keyword>
<sequence length="134" mass="14542">MTELATSTNAIDDSSTHEVPQLRVHDNGRALWLVTGVVLLAGLGALRVLIGVADTPRVEPKTNAERAQLTPATSTPDEAIHRFRPQTLKEDSTVQPLGVAPVLDDTWPSVPAASWEASDDENNSNMARHPEFLR</sequence>